<evidence type="ECO:0000313" key="2">
    <source>
        <dbReference type="Proteomes" id="UP001221757"/>
    </source>
</evidence>
<keyword evidence="2" id="KW-1185">Reference proteome</keyword>
<organism evidence="1 2">
    <name type="scientific">Mycena rosella</name>
    <name type="common">Pink bonnet</name>
    <name type="synonym">Agaricus rosellus</name>
    <dbReference type="NCBI Taxonomy" id="1033263"/>
    <lineage>
        <taxon>Eukaryota</taxon>
        <taxon>Fungi</taxon>
        <taxon>Dikarya</taxon>
        <taxon>Basidiomycota</taxon>
        <taxon>Agaricomycotina</taxon>
        <taxon>Agaricomycetes</taxon>
        <taxon>Agaricomycetidae</taxon>
        <taxon>Agaricales</taxon>
        <taxon>Marasmiineae</taxon>
        <taxon>Mycenaceae</taxon>
        <taxon>Mycena</taxon>
    </lineage>
</organism>
<dbReference type="AlphaFoldDB" id="A0AAD7FKQ2"/>
<name>A0AAD7FKQ2_MYCRO</name>
<comment type="caution">
    <text evidence="1">The sequence shown here is derived from an EMBL/GenBank/DDBJ whole genome shotgun (WGS) entry which is preliminary data.</text>
</comment>
<accession>A0AAD7FKQ2</accession>
<sequence length="176" mass="19078">MDQGPVLPQELFDLVVTTCTMTWRLCSSALLFLRVSCTLAAYTSSRISSLAPSTKSIPSMSCTKFLPNHPFSPPGFGRSTSGTTLCAAELVRKAPAANAWRRALVADPPIAAGRGRLCPLGQYLRRPAHRVVPYGRPADAHLSRAHGPLRPPLHAAGELPRAQVRDARVGYIRRAR</sequence>
<protein>
    <submittedName>
        <fullName evidence="1">Uncharacterized protein</fullName>
    </submittedName>
</protein>
<dbReference type="Proteomes" id="UP001221757">
    <property type="component" value="Unassembled WGS sequence"/>
</dbReference>
<dbReference type="EMBL" id="JARKIE010000536">
    <property type="protein sequence ID" value="KAJ7629608.1"/>
    <property type="molecule type" value="Genomic_DNA"/>
</dbReference>
<evidence type="ECO:0000313" key="1">
    <source>
        <dbReference type="EMBL" id="KAJ7629608.1"/>
    </source>
</evidence>
<proteinExistence type="predicted"/>
<reference evidence="1" key="1">
    <citation type="submission" date="2023-03" db="EMBL/GenBank/DDBJ databases">
        <title>Massive genome expansion in bonnet fungi (Mycena s.s.) driven by repeated elements and novel gene families across ecological guilds.</title>
        <authorList>
            <consortium name="Lawrence Berkeley National Laboratory"/>
            <person name="Harder C.B."/>
            <person name="Miyauchi S."/>
            <person name="Viragh M."/>
            <person name="Kuo A."/>
            <person name="Thoen E."/>
            <person name="Andreopoulos B."/>
            <person name="Lu D."/>
            <person name="Skrede I."/>
            <person name="Drula E."/>
            <person name="Henrissat B."/>
            <person name="Morin E."/>
            <person name="Kohler A."/>
            <person name="Barry K."/>
            <person name="LaButti K."/>
            <person name="Morin E."/>
            <person name="Salamov A."/>
            <person name="Lipzen A."/>
            <person name="Mereny Z."/>
            <person name="Hegedus B."/>
            <person name="Baldrian P."/>
            <person name="Stursova M."/>
            <person name="Weitz H."/>
            <person name="Taylor A."/>
            <person name="Grigoriev I.V."/>
            <person name="Nagy L.G."/>
            <person name="Martin F."/>
            <person name="Kauserud H."/>
        </authorList>
    </citation>
    <scope>NUCLEOTIDE SEQUENCE</scope>
    <source>
        <strain evidence="1">CBHHK067</strain>
    </source>
</reference>
<gene>
    <name evidence="1" type="ORF">B0H17DRAFT_545643</name>
</gene>